<evidence type="ECO:0000256" key="3">
    <source>
        <dbReference type="ARBA" id="ARBA00023163"/>
    </source>
</evidence>
<dbReference type="PANTHER" id="PTHR30055:SF234">
    <property type="entry name" value="HTH-TYPE TRANSCRIPTIONAL REGULATOR BETI"/>
    <property type="match status" value="1"/>
</dbReference>
<organism evidence="6 8">
    <name type="scientific">Acidipropionibacterium acidipropionici</name>
    <dbReference type="NCBI Taxonomy" id="1748"/>
    <lineage>
        <taxon>Bacteria</taxon>
        <taxon>Bacillati</taxon>
        <taxon>Actinomycetota</taxon>
        <taxon>Actinomycetes</taxon>
        <taxon>Propionibacteriales</taxon>
        <taxon>Propionibacteriaceae</taxon>
        <taxon>Acidipropionibacterium</taxon>
    </lineage>
</organism>
<protein>
    <recommendedName>
        <fullName evidence="5">HTH tetR-type domain-containing protein</fullName>
    </recommendedName>
</protein>
<dbReference type="SUPFAM" id="SSF46689">
    <property type="entry name" value="Homeodomain-like"/>
    <property type="match status" value="1"/>
</dbReference>
<keyword evidence="3" id="KW-0804">Transcription</keyword>
<evidence type="ECO:0000256" key="2">
    <source>
        <dbReference type="ARBA" id="ARBA00023125"/>
    </source>
</evidence>
<evidence type="ECO:0000256" key="4">
    <source>
        <dbReference type="PROSITE-ProRule" id="PRU00335"/>
    </source>
</evidence>
<dbReference type="PROSITE" id="PS50977">
    <property type="entry name" value="HTH_TETR_2"/>
    <property type="match status" value="1"/>
</dbReference>
<reference evidence="7 9" key="1">
    <citation type="journal article" date="2016" name="Plant Dis.">
        <title>Improved production of propionic acid using genome shuffling.</title>
        <authorList>
            <person name="Luna-Flores C.H."/>
            <person name="Palfreyman R.W."/>
            <person name="Kromer J.O."/>
            <person name="Nielsen L.K."/>
            <person name="Marcellin E."/>
        </authorList>
    </citation>
    <scope>NUCLEOTIDE SEQUENCE [LARGE SCALE GENOMIC DNA]</scope>
    <source>
        <strain evidence="7 9">F3E8</strain>
    </source>
</reference>
<dbReference type="EMBL" id="CP014352">
    <property type="protein sequence ID" value="AMS05873.1"/>
    <property type="molecule type" value="Genomic_DNA"/>
</dbReference>
<name>A0AAC8YFQ9_9ACTN</name>
<evidence type="ECO:0000313" key="9">
    <source>
        <dbReference type="Proteomes" id="UP000178666"/>
    </source>
</evidence>
<proteinExistence type="predicted"/>
<evidence type="ECO:0000313" key="7">
    <source>
        <dbReference type="EMBL" id="AOZ47338.1"/>
    </source>
</evidence>
<dbReference type="GO" id="GO:0003700">
    <property type="term" value="F:DNA-binding transcription factor activity"/>
    <property type="evidence" value="ECO:0007669"/>
    <property type="project" value="TreeGrafter"/>
</dbReference>
<dbReference type="AlphaFoldDB" id="A0AAC8YFQ9"/>
<keyword evidence="9" id="KW-1185">Reference proteome</keyword>
<dbReference type="Proteomes" id="UP000075221">
    <property type="component" value="Chromosome"/>
</dbReference>
<dbReference type="Gene3D" id="1.10.357.10">
    <property type="entry name" value="Tetracycline Repressor, domain 2"/>
    <property type="match status" value="1"/>
</dbReference>
<dbReference type="InterPro" id="IPR050109">
    <property type="entry name" value="HTH-type_TetR-like_transc_reg"/>
</dbReference>
<evidence type="ECO:0000313" key="6">
    <source>
        <dbReference type="EMBL" id="AMS05873.1"/>
    </source>
</evidence>
<evidence type="ECO:0000259" key="5">
    <source>
        <dbReference type="PROSITE" id="PS50977"/>
    </source>
</evidence>
<dbReference type="Proteomes" id="UP000178666">
    <property type="component" value="Chromosome"/>
</dbReference>
<dbReference type="Pfam" id="PF00440">
    <property type="entry name" value="TetR_N"/>
    <property type="match status" value="1"/>
</dbReference>
<reference evidence="6 8" key="2">
    <citation type="submission" date="2016-02" db="EMBL/GenBank/DDBJ databases">
        <title>Complete Genome Sequence of Propionibacterium acidipropionici ATCC 55737.</title>
        <authorList>
            <person name="Luna Flores C.H."/>
            <person name="Nielsen L.K."/>
            <person name="Marcellin E."/>
        </authorList>
    </citation>
    <scope>NUCLEOTIDE SEQUENCE [LARGE SCALE GENOMIC DNA]</scope>
    <source>
        <strain evidence="6 8">ATCC 55737</strain>
    </source>
</reference>
<feature type="DNA-binding region" description="H-T-H motif" evidence="4">
    <location>
        <begin position="46"/>
        <end position="65"/>
    </location>
</feature>
<dbReference type="EMBL" id="CP015970">
    <property type="protein sequence ID" value="AOZ47338.1"/>
    <property type="molecule type" value="Genomic_DNA"/>
</dbReference>
<sequence>MSNVATSRNEDCEEMPRVSARRAATRERLAEAAIRIFARKGVEGATVEEICDDAGFTRGAFYSNFESKNALCIDVLQRCMGRTLEALTVELPSVTDTDLPVPEKLDMAIRLATRTVSGDPDTIMAINEIRLQAVRDPELRPAYLAFNSSTEPVLHDLASDVIVANGVHLGIPVADLLSILGTLYEQQMIEAVIAEAPDRTAIVSEKMTTLLKALITE</sequence>
<dbReference type="InterPro" id="IPR009057">
    <property type="entry name" value="Homeodomain-like_sf"/>
</dbReference>
<dbReference type="InterPro" id="IPR001647">
    <property type="entry name" value="HTH_TetR"/>
</dbReference>
<accession>A0AAC8YFQ9</accession>
<keyword evidence="1" id="KW-0805">Transcription regulation</keyword>
<dbReference type="PANTHER" id="PTHR30055">
    <property type="entry name" value="HTH-TYPE TRANSCRIPTIONAL REGULATOR RUTR"/>
    <property type="match status" value="1"/>
</dbReference>
<gene>
    <name evidence="7" type="ORF">A8L58_12360</name>
    <name evidence="6" type="ORF">AXH35_10920</name>
</gene>
<evidence type="ECO:0000313" key="8">
    <source>
        <dbReference type="Proteomes" id="UP000075221"/>
    </source>
</evidence>
<feature type="domain" description="HTH tetR-type" evidence="5">
    <location>
        <begin position="23"/>
        <end position="83"/>
    </location>
</feature>
<dbReference type="GO" id="GO:0000976">
    <property type="term" value="F:transcription cis-regulatory region binding"/>
    <property type="evidence" value="ECO:0007669"/>
    <property type="project" value="TreeGrafter"/>
</dbReference>
<keyword evidence="2 4" id="KW-0238">DNA-binding</keyword>
<dbReference type="PRINTS" id="PR00455">
    <property type="entry name" value="HTHTETR"/>
</dbReference>
<evidence type="ECO:0000256" key="1">
    <source>
        <dbReference type="ARBA" id="ARBA00023015"/>
    </source>
</evidence>